<name>A0ABT0S542_9SPHN</name>
<dbReference type="RefSeq" id="WP_249832184.1">
    <property type="nucleotide sequence ID" value="NZ_JAMGBE010000003.1"/>
</dbReference>
<proteinExistence type="predicted"/>
<sequence length="82" mass="9536">MNQDRNLVERTGNDRHALRCWHEWEFDGSARRIILCVQTALELRPGCEGFDSRQLDELIDEATHMMRASASPIDSIRIVPER</sequence>
<comment type="caution">
    <text evidence="1">The sequence shown here is derived from an EMBL/GenBank/DDBJ whole genome shotgun (WGS) entry which is preliminary data.</text>
</comment>
<accession>A0ABT0S542</accession>
<protein>
    <submittedName>
        <fullName evidence="1">Uncharacterized protein</fullName>
    </submittedName>
</protein>
<dbReference type="Proteomes" id="UP001165342">
    <property type="component" value="Unassembled WGS sequence"/>
</dbReference>
<gene>
    <name evidence="1" type="ORF">LZ538_11735</name>
</gene>
<evidence type="ECO:0000313" key="2">
    <source>
        <dbReference type="Proteomes" id="UP001165342"/>
    </source>
</evidence>
<reference evidence="1" key="1">
    <citation type="submission" date="2022-05" db="EMBL/GenBank/DDBJ databases">
        <authorList>
            <person name="Jo J.-H."/>
            <person name="Im W.-T."/>
        </authorList>
    </citation>
    <scope>NUCLEOTIDE SEQUENCE</scope>
    <source>
        <strain evidence="1">SE220</strain>
    </source>
</reference>
<evidence type="ECO:0000313" key="1">
    <source>
        <dbReference type="EMBL" id="MCL6730716.1"/>
    </source>
</evidence>
<keyword evidence="2" id="KW-1185">Reference proteome</keyword>
<organism evidence="1 2">
    <name type="scientific">Sphingomonas hankyongi</name>
    <dbReference type="NCBI Taxonomy" id="2908209"/>
    <lineage>
        <taxon>Bacteria</taxon>
        <taxon>Pseudomonadati</taxon>
        <taxon>Pseudomonadota</taxon>
        <taxon>Alphaproteobacteria</taxon>
        <taxon>Sphingomonadales</taxon>
        <taxon>Sphingomonadaceae</taxon>
        <taxon>Sphingomonas</taxon>
    </lineage>
</organism>
<dbReference type="EMBL" id="JAMGBE010000003">
    <property type="protein sequence ID" value="MCL6730716.1"/>
    <property type="molecule type" value="Genomic_DNA"/>
</dbReference>